<keyword evidence="5" id="KW-1185">Reference proteome</keyword>
<evidence type="ECO:0000256" key="3">
    <source>
        <dbReference type="SAM" id="SignalP"/>
    </source>
</evidence>
<evidence type="ECO:0008006" key="6">
    <source>
        <dbReference type="Google" id="ProtNLM"/>
    </source>
</evidence>
<feature type="transmembrane region" description="Helical" evidence="2">
    <location>
        <begin position="120"/>
        <end position="145"/>
    </location>
</feature>
<dbReference type="Proteomes" id="UP000472264">
    <property type="component" value="Chromosome 1"/>
</dbReference>
<dbReference type="OMA" id="AGTVFCQ"/>
<keyword evidence="3" id="KW-0732">Signal</keyword>
<feature type="chain" id="PRO_5025491638" description="Transmembrane protein 154" evidence="3">
    <location>
        <begin position="35"/>
        <end position="210"/>
    </location>
</feature>
<sequence length="210" mass="22934">MSASRTGNMRGLWVKTPLLLLLLLLSTLTRTVLCQSDGVEDDGDTGAEVAENHEQALNDDDTTDLLSPVSHSPLPSGPSPTDDAGSGTDVHPTAEHILEGSTRDPEAPETTISSQKEDSLGFILIVVLGVLVVVIIAMIVCGIFIRHRLNNIKRDEELRKEDPYLDGSDGEKVPMPMFEEDVPSVLELEMEELDQWMKKDIETADDSKNA</sequence>
<feature type="region of interest" description="Disordered" evidence="1">
    <location>
        <begin position="56"/>
        <end position="92"/>
    </location>
</feature>
<reference evidence="4" key="2">
    <citation type="submission" date="2025-08" db="UniProtKB">
        <authorList>
            <consortium name="Ensembl"/>
        </authorList>
    </citation>
    <scope>IDENTIFICATION</scope>
</reference>
<evidence type="ECO:0000313" key="4">
    <source>
        <dbReference type="Ensembl" id="ENSENLP00000008012.1"/>
    </source>
</evidence>
<gene>
    <name evidence="4" type="primary">tmem154</name>
</gene>
<dbReference type="InterPro" id="IPR053087">
    <property type="entry name" value="TMEM154-like"/>
</dbReference>
<evidence type="ECO:0000256" key="1">
    <source>
        <dbReference type="SAM" id="MobiDB-lite"/>
    </source>
</evidence>
<dbReference type="PANTHER" id="PTHR36526">
    <property type="entry name" value="TRANSMEMBRANE PROTEIN 154"/>
    <property type="match status" value="1"/>
</dbReference>
<reference evidence="4" key="3">
    <citation type="submission" date="2025-09" db="UniProtKB">
        <authorList>
            <consortium name="Ensembl"/>
        </authorList>
    </citation>
    <scope>IDENTIFICATION</scope>
</reference>
<feature type="compositionally biased region" description="Low complexity" evidence="1">
    <location>
        <begin position="65"/>
        <end position="74"/>
    </location>
</feature>
<accession>A0A665TNI3</accession>
<proteinExistence type="predicted"/>
<dbReference type="Pfam" id="PF15102">
    <property type="entry name" value="TMEM154"/>
    <property type="match status" value="1"/>
</dbReference>
<organism evidence="4 5">
    <name type="scientific">Echeneis naucrates</name>
    <name type="common">Live sharksucker</name>
    <dbReference type="NCBI Taxonomy" id="173247"/>
    <lineage>
        <taxon>Eukaryota</taxon>
        <taxon>Metazoa</taxon>
        <taxon>Chordata</taxon>
        <taxon>Craniata</taxon>
        <taxon>Vertebrata</taxon>
        <taxon>Euteleostomi</taxon>
        <taxon>Actinopterygii</taxon>
        <taxon>Neopterygii</taxon>
        <taxon>Teleostei</taxon>
        <taxon>Neoteleostei</taxon>
        <taxon>Acanthomorphata</taxon>
        <taxon>Carangaria</taxon>
        <taxon>Carangiformes</taxon>
        <taxon>Echeneidae</taxon>
        <taxon>Echeneis</taxon>
    </lineage>
</organism>
<evidence type="ECO:0000313" key="5">
    <source>
        <dbReference type="Proteomes" id="UP000472264"/>
    </source>
</evidence>
<feature type="signal peptide" evidence="3">
    <location>
        <begin position="1"/>
        <end position="34"/>
    </location>
</feature>
<reference evidence="4" key="1">
    <citation type="submission" date="2021-04" db="EMBL/GenBank/DDBJ databases">
        <authorList>
            <consortium name="Wellcome Sanger Institute Data Sharing"/>
        </authorList>
    </citation>
    <scope>NUCLEOTIDE SEQUENCE [LARGE SCALE GENOMIC DNA]</scope>
</reference>
<keyword evidence="2" id="KW-1133">Transmembrane helix</keyword>
<protein>
    <recommendedName>
        <fullName evidence="6">Transmembrane protein 154</fullName>
    </recommendedName>
</protein>
<dbReference type="Ensembl" id="ENSENLT00000008373.1">
    <property type="protein sequence ID" value="ENSENLP00000008012.1"/>
    <property type="gene ID" value="ENSENLG00000003894.1"/>
</dbReference>
<dbReference type="AlphaFoldDB" id="A0A665TNI3"/>
<dbReference type="RefSeq" id="XP_029367494.1">
    <property type="nucleotide sequence ID" value="XM_029511634.1"/>
</dbReference>
<keyword evidence="2" id="KW-0472">Membrane</keyword>
<dbReference type="OrthoDB" id="9451445at2759"/>
<dbReference type="GeneID" id="115049426"/>
<dbReference type="CTD" id="201799"/>
<dbReference type="InParanoid" id="A0A665TNI3"/>
<dbReference type="PANTHER" id="PTHR36526:SF1">
    <property type="entry name" value="TRANSMEMBRANE PROTEIN 154"/>
    <property type="match status" value="1"/>
</dbReference>
<keyword evidence="2" id="KW-0812">Transmembrane</keyword>
<dbReference type="InterPro" id="IPR028064">
    <property type="entry name" value="TMEM154"/>
</dbReference>
<name>A0A665TNI3_ECHNA</name>
<evidence type="ECO:0000256" key="2">
    <source>
        <dbReference type="SAM" id="Phobius"/>
    </source>
</evidence>